<feature type="chain" id="PRO_5031370524" description="FlgD Ig-like domain-containing protein" evidence="2">
    <location>
        <begin position="23"/>
        <end position="285"/>
    </location>
</feature>
<dbReference type="PROSITE" id="PS51257">
    <property type="entry name" value="PROKAR_LIPOPROTEIN"/>
    <property type="match status" value="1"/>
</dbReference>
<sequence>MMRQIAVISLGAVLLVLGASCAEDLLGPNDATDIFGRLVLSSSEDGTDGIFNVGVGIFFDQPATSPQGFGRDYGQSPKLAQQPTLSPPFPNPGTNPIENPIRIRVVVPEATPGSVEIWSFSLAVNRPVATLDDDGFEVGENIFTWNGRENSFGDHLPNGLYTARVTFGSGESASVVEENILINRPVTDAIALGIFDDFSDVNGAFSLLDVPVGETYTATNGSGAVQGVRTIGGQIRIYTCDIDFQHKETVVQLNPKERLDVEIRLIPRAQLRLETLVSGLLIPRL</sequence>
<evidence type="ECO:0000256" key="1">
    <source>
        <dbReference type="SAM" id="MobiDB-lite"/>
    </source>
</evidence>
<evidence type="ECO:0008006" key="5">
    <source>
        <dbReference type="Google" id="ProtNLM"/>
    </source>
</evidence>
<name>A0A7Y2EDW8_UNCEI</name>
<feature type="region of interest" description="Disordered" evidence="1">
    <location>
        <begin position="69"/>
        <end position="97"/>
    </location>
</feature>
<keyword evidence="2" id="KW-0732">Signal</keyword>
<dbReference type="EMBL" id="JABDJR010000602">
    <property type="protein sequence ID" value="NNF08049.1"/>
    <property type="molecule type" value="Genomic_DNA"/>
</dbReference>
<accession>A0A7Y2EDW8</accession>
<protein>
    <recommendedName>
        <fullName evidence="5">FlgD Ig-like domain-containing protein</fullName>
    </recommendedName>
</protein>
<evidence type="ECO:0000313" key="4">
    <source>
        <dbReference type="Proteomes" id="UP000547674"/>
    </source>
</evidence>
<proteinExistence type="predicted"/>
<gene>
    <name evidence="3" type="ORF">HKN21_14895</name>
</gene>
<evidence type="ECO:0000256" key="2">
    <source>
        <dbReference type="SAM" id="SignalP"/>
    </source>
</evidence>
<dbReference type="Proteomes" id="UP000547674">
    <property type="component" value="Unassembled WGS sequence"/>
</dbReference>
<reference evidence="3 4" key="1">
    <citation type="submission" date="2020-03" db="EMBL/GenBank/DDBJ databases">
        <title>Metabolic flexibility allows generalist bacteria to become dominant in a frequently disturbed ecosystem.</title>
        <authorList>
            <person name="Chen Y.-J."/>
            <person name="Leung P.M."/>
            <person name="Bay S.K."/>
            <person name="Hugenholtz P."/>
            <person name="Kessler A.J."/>
            <person name="Shelley G."/>
            <person name="Waite D.W."/>
            <person name="Cook P.L."/>
            <person name="Greening C."/>
        </authorList>
    </citation>
    <scope>NUCLEOTIDE SEQUENCE [LARGE SCALE GENOMIC DNA]</scope>
    <source>
        <strain evidence="3">SS_bin_28</strain>
    </source>
</reference>
<evidence type="ECO:0000313" key="3">
    <source>
        <dbReference type="EMBL" id="NNF08049.1"/>
    </source>
</evidence>
<feature type="signal peptide" evidence="2">
    <location>
        <begin position="1"/>
        <end position="22"/>
    </location>
</feature>
<dbReference type="Gene3D" id="2.60.40.4070">
    <property type="match status" value="1"/>
</dbReference>
<organism evidence="3 4">
    <name type="scientific">Eiseniibacteriota bacterium</name>
    <dbReference type="NCBI Taxonomy" id="2212470"/>
    <lineage>
        <taxon>Bacteria</taxon>
        <taxon>Candidatus Eiseniibacteriota</taxon>
    </lineage>
</organism>
<comment type="caution">
    <text evidence="3">The sequence shown here is derived from an EMBL/GenBank/DDBJ whole genome shotgun (WGS) entry which is preliminary data.</text>
</comment>
<dbReference type="AlphaFoldDB" id="A0A7Y2EDW8"/>